<dbReference type="Pfam" id="PF00072">
    <property type="entry name" value="Response_reg"/>
    <property type="match status" value="1"/>
</dbReference>
<dbReference type="EMBL" id="CP014688">
    <property type="protein sequence ID" value="AQT06622.1"/>
    <property type="molecule type" value="Genomic_DNA"/>
</dbReference>
<protein>
    <recommendedName>
        <fullName evidence="2">Response regulatory domain-containing protein</fullName>
    </recommendedName>
</protein>
<keyword evidence="3" id="KW-0614">Plasmid</keyword>
<evidence type="ECO:0000313" key="4">
    <source>
        <dbReference type="Proteomes" id="UP000189055"/>
    </source>
</evidence>
<dbReference type="InterPro" id="IPR052048">
    <property type="entry name" value="ST_Response_Regulator"/>
</dbReference>
<dbReference type="SMART" id="SM00448">
    <property type="entry name" value="REC"/>
    <property type="match status" value="1"/>
</dbReference>
<dbReference type="KEGG" id="aper:A0U91_16580"/>
<gene>
    <name evidence="3" type="ORF">A0U91_16580</name>
</gene>
<dbReference type="InterPro" id="IPR001789">
    <property type="entry name" value="Sig_transdc_resp-reg_receiver"/>
</dbReference>
<sequence>MAVAASQLRALIVDDQQSIRQTLAGNLQELKFVHIAQRPDGKSALEYLKEQAAAKQPVHLVISDYNMPEMNGLELLKAVRGDARTQKTAFVMLTGEASNSLVQECIDARVNNFIAKPYTVAKLREVLEKVFGTIR</sequence>
<name>A0A1U9LJL9_9PROT</name>
<keyword evidence="1" id="KW-0597">Phosphoprotein</keyword>
<dbReference type="GO" id="GO:0000160">
    <property type="term" value="P:phosphorelay signal transduction system"/>
    <property type="evidence" value="ECO:0007669"/>
    <property type="project" value="InterPro"/>
</dbReference>
<reference evidence="3 4" key="1">
    <citation type="submission" date="2016-03" db="EMBL/GenBank/DDBJ databases">
        <title>Acetic acid bacteria sequencing.</title>
        <authorList>
            <person name="Brandt J."/>
            <person name="Jakob F."/>
            <person name="Vogel R.F."/>
        </authorList>
    </citation>
    <scope>NUCLEOTIDE SEQUENCE [LARGE SCALE GENOMIC DNA]</scope>
    <source>
        <strain evidence="3 4">TMW2.1084</strain>
        <plasmid evidence="4">pac1084_1</plasmid>
    </source>
</reference>
<dbReference type="PROSITE" id="PS50110">
    <property type="entry name" value="RESPONSE_REGULATORY"/>
    <property type="match status" value="1"/>
</dbReference>
<dbReference type="PANTHER" id="PTHR43228:SF1">
    <property type="entry name" value="TWO-COMPONENT RESPONSE REGULATOR ARR22"/>
    <property type="match status" value="1"/>
</dbReference>
<dbReference type="RefSeq" id="WP_077932248.1">
    <property type="nucleotide sequence ID" value="NZ_CP014688.1"/>
</dbReference>
<dbReference type="PANTHER" id="PTHR43228">
    <property type="entry name" value="TWO-COMPONENT RESPONSE REGULATOR"/>
    <property type="match status" value="1"/>
</dbReference>
<dbReference type="AlphaFoldDB" id="A0A1U9LJL9"/>
<feature type="domain" description="Response regulatory" evidence="2">
    <location>
        <begin position="9"/>
        <end position="131"/>
    </location>
</feature>
<dbReference type="Gene3D" id="3.40.50.2300">
    <property type="match status" value="1"/>
</dbReference>
<geneLocation type="plasmid" evidence="4">
    <name>pac1084_1</name>
</geneLocation>
<dbReference type="SUPFAM" id="SSF52172">
    <property type="entry name" value="CheY-like"/>
    <property type="match status" value="1"/>
</dbReference>
<dbReference type="InterPro" id="IPR011006">
    <property type="entry name" value="CheY-like_superfamily"/>
</dbReference>
<evidence type="ECO:0000259" key="2">
    <source>
        <dbReference type="PROSITE" id="PS50110"/>
    </source>
</evidence>
<feature type="modified residue" description="4-aspartylphosphate" evidence="1">
    <location>
        <position position="64"/>
    </location>
</feature>
<evidence type="ECO:0000256" key="1">
    <source>
        <dbReference type="PROSITE-ProRule" id="PRU00169"/>
    </source>
</evidence>
<organism evidence="3 4">
    <name type="scientific">Acetobacter persici</name>
    <dbReference type="NCBI Taxonomy" id="1076596"/>
    <lineage>
        <taxon>Bacteria</taxon>
        <taxon>Pseudomonadati</taxon>
        <taxon>Pseudomonadota</taxon>
        <taxon>Alphaproteobacteria</taxon>
        <taxon>Acetobacterales</taxon>
        <taxon>Acetobacteraceae</taxon>
        <taxon>Acetobacter</taxon>
    </lineage>
</organism>
<accession>A0A1U9LJL9</accession>
<proteinExistence type="predicted"/>
<dbReference type="Proteomes" id="UP000189055">
    <property type="component" value="Plasmid pAC1084_1"/>
</dbReference>
<evidence type="ECO:0000313" key="3">
    <source>
        <dbReference type="EMBL" id="AQT06622.1"/>
    </source>
</evidence>